<sequence>MLTGSNVVRAYAVIQHLFSSVSFKEWQAATDTDHKRRDWLTVTDSAGVIRGVCYVFVTGYPQSPQMEVPVFASFSLFDEKGVARLLFEKIKQQARELKCQRIHFWPAGPKGWSIVVNPHDRHAPATGLVYDLRTVEGDGSSIDATKT</sequence>
<gene>
    <name evidence="1" type="ORF">G6M86_25960</name>
</gene>
<dbReference type="EMBL" id="CP049218">
    <property type="protein sequence ID" value="QTG16729.1"/>
    <property type="molecule type" value="Genomic_DNA"/>
</dbReference>
<evidence type="ECO:0000313" key="2">
    <source>
        <dbReference type="Proteomes" id="UP000663946"/>
    </source>
</evidence>
<organism evidence="1 2">
    <name type="scientific">Agrobacterium tumefaciens</name>
    <dbReference type="NCBI Taxonomy" id="358"/>
    <lineage>
        <taxon>Bacteria</taxon>
        <taxon>Pseudomonadati</taxon>
        <taxon>Pseudomonadota</taxon>
        <taxon>Alphaproteobacteria</taxon>
        <taxon>Hyphomicrobiales</taxon>
        <taxon>Rhizobiaceae</taxon>
        <taxon>Rhizobium/Agrobacterium group</taxon>
        <taxon>Agrobacterium</taxon>
        <taxon>Agrobacterium tumefaciens complex</taxon>
    </lineage>
</organism>
<dbReference type="Proteomes" id="UP000663946">
    <property type="component" value="Plasmid pQ15_94_1"/>
</dbReference>
<evidence type="ECO:0000313" key="1">
    <source>
        <dbReference type="EMBL" id="QTG16729.1"/>
    </source>
</evidence>
<dbReference type="AlphaFoldDB" id="A0AAJ4N7P8"/>
<dbReference type="InterPro" id="IPR016181">
    <property type="entry name" value="Acyl_CoA_acyltransferase"/>
</dbReference>
<proteinExistence type="predicted"/>
<accession>A0AAJ4N7P8</accession>
<reference evidence="1" key="1">
    <citation type="submission" date="2020-02" db="EMBL/GenBank/DDBJ databases">
        <title>Unexpected conservation and global transmission of agrobacterial virulence plasmids.</title>
        <authorList>
            <person name="Weisberg A.J."/>
            <person name="Davis E.W. II"/>
            <person name="Tabima J.R."/>
            <person name="Belcher M.S."/>
            <person name="Miller M."/>
            <person name="Kuo C.-H."/>
            <person name="Loper J.E."/>
            <person name="Grunwald N.J."/>
            <person name="Putnam M.L."/>
            <person name="Chang J.H."/>
        </authorList>
    </citation>
    <scope>NUCLEOTIDE SEQUENCE</scope>
    <source>
        <strain evidence="1">Q15/94</strain>
        <plasmid evidence="1">pQ15_94_1</plasmid>
    </source>
</reference>
<keyword evidence="1" id="KW-0614">Plasmid</keyword>
<name>A0AAJ4N7P8_AGRTU</name>
<dbReference type="RefSeq" id="WP_333722402.1">
    <property type="nucleotide sequence ID" value="NZ_CP049218.1"/>
</dbReference>
<dbReference type="Gene3D" id="3.40.630.30">
    <property type="match status" value="1"/>
</dbReference>
<geneLocation type="plasmid" evidence="1 2">
    <name>pQ15_94_1</name>
</geneLocation>
<dbReference type="SUPFAM" id="SSF55729">
    <property type="entry name" value="Acyl-CoA N-acyltransferases (Nat)"/>
    <property type="match status" value="1"/>
</dbReference>
<protein>
    <submittedName>
        <fullName evidence="1">Uncharacterized protein</fullName>
    </submittedName>
</protein>